<dbReference type="GO" id="GO:0030515">
    <property type="term" value="F:snoRNA binding"/>
    <property type="evidence" value="ECO:0007669"/>
    <property type="project" value="TreeGrafter"/>
</dbReference>
<comment type="caution">
    <text evidence="3">The sequence shown here is derived from an EMBL/GenBank/DDBJ whole genome shotgun (WGS) entry which is preliminary data.</text>
</comment>
<accession>A0A428UYE6</accession>
<evidence type="ECO:0000256" key="2">
    <source>
        <dbReference type="SAM" id="MobiDB-lite"/>
    </source>
</evidence>
<name>A0A428UYE6_9HYPO</name>
<gene>
    <name evidence="3" type="ORF">CDV31_001751</name>
</gene>
<reference evidence="3 4" key="1">
    <citation type="submission" date="2017-06" db="EMBL/GenBank/DDBJ databases">
        <title>Cmopartive genomic analysis of Ambrosia Fusariam Clade fungi.</title>
        <authorList>
            <person name="Stajich J.E."/>
            <person name="Carrillo J."/>
            <person name="Kijimoto T."/>
            <person name="Eskalen A."/>
            <person name="O'Donnell K."/>
            <person name="Kasson M."/>
        </authorList>
    </citation>
    <scope>NUCLEOTIDE SEQUENCE [LARGE SCALE GENOMIC DNA]</scope>
    <source>
        <strain evidence="3 4">NRRL 20438</strain>
    </source>
</reference>
<dbReference type="InterPro" id="IPR007955">
    <property type="entry name" value="Bystin"/>
</dbReference>
<comment type="similarity">
    <text evidence="1">Belongs to the bystin family.</text>
</comment>
<protein>
    <recommendedName>
        <fullName evidence="5">Bystin</fullName>
    </recommendedName>
</protein>
<feature type="compositionally biased region" description="Polar residues" evidence="2">
    <location>
        <begin position="1"/>
        <end position="11"/>
    </location>
</feature>
<dbReference type="PANTHER" id="PTHR12821:SF0">
    <property type="entry name" value="BYSTIN"/>
    <property type="match status" value="1"/>
</dbReference>
<evidence type="ECO:0008006" key="5">
    <source>
        <dbReference type="Google" id="ProtNLM"/>
    </source>
</evidence>
<feature type="region of interest" description="Disordered" evidence="2">
    <location>
        <begin position="1"/>
        <end position="50"/>
    </location>
</feature>
<dbReference type="EMBL" id="NIZV01000013">
    <property type="protein sequence ID" value="RSM19329.1"/>
    <property type="molecule type" value="Genomic_DNA"/>
</dbReference>
<dbReference type="GO" id="GO:0005737">
    <property type="term" value="C:cytoplasm"/>
    <property type="evidence" value="ECO:0007669"/>
    <property type="project" value="TreeGrafter"/>
</dbReference>
<dbReference type="GO" id="GO:0006364">
    <property type="term" value="P:rRNA processing"/>
    <property type="evidence" value="ECO:0007669"/>
    <property type="project" value="TreeGrafter"/>
</dbReference>
<keyword evidence="4" id="KW-1185">Reference proteome</keyword>
<evidence type="ECO:0000313" key="4">
    <source>
        <dbReference type="Proteomes" id="UP000288429"/>
    </source>
</evidence>
<dbReference type="AlphaFoldDB" id="A0A428UYE6"/>
<dbReference type="Pfam" id="PF05291">
    <property type="entry name" value="Bystin"/>
    <property type="match status" value="1"/>
</dbReference>
<dbReference type="Proteomes" id="UP000288429">
    <property type="component" value="Unassembled WGS sequence"/>
</dbReference>
<dbReference type="PANTHER" id="PTHR12821">
    <property type="entry name" value="BYSTIN"/>
    <property type="match status" value="1"/>
</dbReference>
<dbReference type="GO" id="GO:0030688">
    <property type="term" value="C:preribosome, small subunit precursor"/>
    <property type="evidence" value="ECO:0007669"/>
    <property type="project" value="TreeGrafter"/>
</dbReference>
<evidence type="ECO:0000256" key="1">
    <source>
        <dbReference type="ARBA" id="ARBA00007114"/>
    </source>
</evidence>
<dbReference type="GO" id="GO:0005730">
    <property type="term" value="C:nucleolus"/>
    <property type="evidence" value="ECO:0007669"/>
    <property type="project" value="TreeGrafter"/>
</dbReference>
<sequence length="482" mass="53875">MPKATTPTASRQTRRHNPLEDDITATGILKNKPSKRRSHGGDNEEENFVDDRASRTILRIGRELAEEENAGKAISKPTVDTFGYDSRFDDEAEDEHKVYDDDEAWGDDDEVVEEIEVDPNDLDMYKKFMPDEEDDLLKHGWDRQPSGEEQGDSINLADLILEKIAAHEAAQARRENNLGPPDDEYELPPKVVEVYTKVGQILSRYKSGPLPKPFKILPTIPHWEDIIEVTKPDSWSPNACYQATRIFVSSKPHVVQRFLEMVILDRVREDIYETKKLNVHLFNSLKKALYKPAAFFKGFLFPLVGSGTCTLREAHIISAVLARISIPVLHSAAALKGLCDIAAQEASHGTEGGGATNIFIKTLLEKKYALPYQVIDALVFHFMRFRSVDPASVHSGDAMTIEGDAKAKLPVIWHQSLLAFAQRYKGDVTEDQREALLDLLLTHGHSAIGPEVRRELLAGRGRGVPLEPQGPALDGDDTMVID</sequence>
<evidence type="ECO:0000313" key="3">
    <source>
        <dbReference type="EMBL" id="RSM19329.1"/>
    </source>
</evidence>
<proteinExistence type="inferred from homology"/>
<organism evidence="3 4">
    <name type="scientific">Fusarium ambrosium</name>
    <dbReference type="NCBI Taxonomy" id="131363"/>
    <lineage>
        <taxon>Eukaryota</taxon>
        <taxon>Fungi</taxon>
        <taxon>Dikarya</taxon>
        <taxon>Ascomycota</taxon>
        <taxon>Pezizomycotina</taxon>
        <taxon>Sordariomycetes</taxon>
        <taxon>Hypocreomycetidae</taxon>
        <taxon>Hypocreales</taxon>
        <taxon>Nectriaceae</taxon>
        <taxon>Fusarium</taxon>
        <taxon>Fusarium solani species complex</taxon>
    </lineage>
</organism>
<feature type="region of interest" description="Disordered" evidence="2">
    <location>
        <begin position="462"/>
        <end position="482"/>
    </location>
</feature>